<accession>A0A5D3D0X3</accession>
<comment type="caution">
    <text evidence="4">The sequence shown here is derived from an EMBL/GenBank/DDBJ whole genome shotgun (WGS) entry which is preliminary data.</text>
</comment>
<dbReference type="SUPFAM" id="SSF57756">
    <property type="entry name" value="Retrovirus zinc finger-like domains"/>
    <property type="match status" value="1"/>
</dbReference>
<keyword evidence="1" id="KW-0479">Metal-binding</keyword>
<dbReference type="InterPro" id="IPR001878">
    <property type="entry name" value="Znf_CCHC"/>
</dbReference>
<dbReference type="PANTHER" id="PTHR35046:SF9">
    <property type="entry name" value="RNA-DIRECTED DNA POLYMERASE"/>
    <property type="match status" value="1"/>
</dbReference>
<dbReference type="Gene3D" id="2.40.70.10">
    <property type="entry name" value="Acid Proteases"/>
    <property type="match status" value="1"/>
</dbReference>
<feature type="region of interest" description="Disordered" evidence="2">
    <location>
        <begin position="78"/>
        <end position="98"/>
    </location>
</feature>
<feature type="region of interest" description="Disordered" evidence="2">
    <location>
        <begin position="1"/>
        <end position="24"/>
    </location>
</feature>
<dbReference type="AlphaFoldDB" id="A0A5D3D0X3"/>
<dbReference type="Gene3D" id="4.10.60.10">
    <property type="entry name" value="Zinc finger, CCHC-type"/>
    <property type="match status" value="1"/>
</dbReference>
<reference evidence="4 5" key="1">
    <citation type="submission" date="2019-08" db="EMBL/GenBank/DDBJ databases">
        <title>Draft genome sequences of two oriental melons (Cucumis melo L. var makuwa).</title>
        <authorList>
            <person name="Kwon S.-Y."/>
        </authorList>
    </citation>
    <scope>NUCLEOTIDE SEQUENCE [LARGE SCALE GENOMIC DNA]</scope>
    <source>
        <strain evidence="5">cv. Chang Bougi</strain>
        <tissue evidence="4">Leaf</tissue>
    </source>
</reference>
<feature type="compositionally biased region" description="Basic and acidic residues" evidence="2">
    <location>
        <begin position="79"/>
        <end position="98"/>
    </location>
</feature>
<evidence type="ECO:0000256" key="1">
    <source>
        <dbReference type="PROSITE-ProRule" id="PRU00047"/>
    </source>
</evidence>
<evidence type="ECO:0000256" key="2">
    <source>
        <dbReference type="SAM" id="MobiDB-lite"/>
    </source>
</evidence>
<feature type="compositionally biased region" description="Polar residues" evidence="2">
    <location>
        <begin position="1"/>
        <end position="11"/>
    </location>
</feature>
<dbReference type="InterPro" id="IPR021109">
    <property type="entry name" value="Peptidase_aspartic_dom_sf"/>
</dbReference>
<dbReference type="CDD" id="cd00303">
    <property type="entry name" value="retropepsin_like"/>
    <property type="match status" value="1"/>
</dbReference>
<keyword evidence="1" id="KW-0862">Zinc</keyword>
<dbReference type="InterPro" id="IPR036875">
    <property type="entry name" value="Znf_CCHC_sf"/>
</dbReference>
<feature type="region of interest" description="Disordered" evidence="2">
    <location>
        <begin position="127"/>
        <end position="150"/>
    </location>
</feature>
<dbReference type="Pfam" id="PF00098">
    <property type="entry name" value="zf-CCHC"/>
    <property type="match status" value="1"/>
</dbReference>
<dbReference type="GO" id="GO:0003676">
    <property type="term" value="F:nucleic acid binding"/>
    <property type="evidence" value="ECO:0007669"/>
    <property type="project" value="InterPro"/>
</dbReference>
<dbReference type="PROSITE" id="PS50158">
    <property type="entry name" value="ZF_CCHC"/>
    <property type="match status" value="1"/>
</dbReference>
<feature type="domain" description="CCHC-type" evidence="3">
    <location>
        <begin position="185"/>
        <end position="201"/>
    </location>
</feature>
<dbReference type="SMART" id="SM00343">
    <property type="entry name" value="ZnF_C2HC"/>
    <property type="match status" value="1"/>
</dbReference>
<gene>
    <name evidence="4" type="ORF">E5676_scaffold21G00930</name>
</gene>
<evidence type="ECO:0000259" key="3">
    <source>
        <dbReference type="PROSITE" id="PS50158"/>
    </source>
</evidence>
<evidence type="ECO:0000313" key="4">
    <source>
        <dbReference type="EMBL" id="TYK16316.1"/>
    </source>
</evidence>
<dbReference type="Proteomes" id="UP000321947">
    <property type="component" value="Unassembled WGS sequence"/>
</dbReference>
<proteinExistence type="predicted"/>
<dbReference type="PANTHER" id="PTHR35046">
    <property type="entry name" value="ZINC KNUCKLE (CCHC-TYPE) FAMILY PROTEIN"/>
    <property type="match status" value="1"/>
</dbReference>
<protein>
    <submittedName>
        <fullName evidence="4">Zf-CCHC domain-containing protein</fullName>
    </submittedName>
</protein>
<evidence type="ECO:0000313" key="5">
    <source>
        <dbReference type="Proteomes" id="UP000321947"/>
    </source>
</evidence>
<dbReference type="EMBL" id="SSTD01008307">
    <property type="protein sequence ID" value="TYK16316.1"/>
    <property type="molecule type" value="Genomic_DNA"/>
</dbReference>
<dbReference type="GO" id="GO:0008270">
    <property type="term" value="F:zinc ion binding"/>
    <property type="evidence" value="ECO:0007669"/>
    <property type="project" value="UniProtKB-KW"/>
</dbReference>
<organism evidence="4 5">
    <name type="scientific">Cucumis melo var. makuwa</name>
    <name type="common">Oriental melon</name>
    <dbReference type="NCBI Taxonomy" id="1194695"/>
    <lineage>
        <taxon>Eukaryota</taxon>
        <taxon>Viridiplantae</taxon>
        <taxon>Streptophyta</taxon>
        <taxon>Embryophyta</taxon>
        <taxon>Tracheophyta</taxon>
        <taxon>Spermatophyta</taxon>
        <taxon>Magnoliopsida</taxon>
        <taxon>eudicotyledons</taxon>
        <taxon>Gunneridae</taxon>
        <taxon>Pentapetalae</taxon>
        <taxon>rosids</taxon>
        <taxon>fabids</taxon>
        <taxon>Cucurbitales</taxon>
        <taxon>Cucurbitaceae</taxon>
        <taxon>Benincaseae</taxon>
        <taxon>Cucumis</taxon>
    </lineage>
</organism>
<sequence length="380" mass="42935">MASRRGNNPTARDNREQEEVEEIATLSPRTSTVRLLAVEDSLGDLHGKTNRMMDYLEALTRRMDKLPAPARIKAYARNDGNRGGRWKEGTHSGSKAERRSFSMVGLVGKTVEEMMIVRLKNSNRRVAWETNPSKKQSYGKKTDEQPSTSVVDKGKAIDIQETNKKKKSVVRGKTQNNYTRPSLGKCFRCGEPDHLSNNCPQRKTIALAEDEDTYTSETDREEEEETELIEADDEDRISCIIQRVLITPKEETNPQRHNLFKTRCTINGKVCDVIINSGSSENFVARKLVTALNLKTDPHPDPYKIGWVKKGGETLINEICTIPLSIGNSYKDQIVCDVIEMDVCHLLLADLGNMILEPYIGGEKIPTSFSGWERKLSYFH</sequence>
<keyword evidence="1" id="KW-0863">Zinc-finger</keyword>
<name>A0A5D3D0X3_CUCMM</name>